<evidence type="ECO:0000313" key="1">
    <source>
        <dbReference type="EMBL" id="KHF98486.1"/>
    </source>
</evidence>
<dbReference type="AlphaFoldDB" id="A0A0B0MDM1"/>
<evidence type="ECO:0000313" key="2">
    <source>
        <dbReference type="Proteomes" id="UP000032142"/>
    </source>
</evidence>
<comment type="caution">
    <text evidence="1">The sequence shown here is derived from an EMBL/GenBank/DDBJ whole genome shotgun (WGS) entry which is preliminary data.</text>
</comment>
<dbReference type="EMBL" id="JRRC01040819">
    <property type="protein sequence ID" value="KHF98486.1"/>
    <property type="molecule type" value="Genomic_DNA"/>
</dbReference>
<sequence>MSLSHTGSYSHTYIRVIYRSHGLTRTSHIGILCHDICILDIHKHSCQACIHSAIIYIYSQISIQHI</sequence>
<gene>
    <name evidence="1" type="ORF">F383_37541</name>
</gene>
<reference evidence="2" key="1">
    <citation type="submission" date="2014-09" db="EMBL/GenBank/DDBJ databases">
        <authorList>
            <person name="Mudge J."/>
            <person name="Ramaraj T."/>
            <person name="Lindquist I.E."/>
            <person name="Bharti A.K."/>
            <person name="Sundararajan A."/>
            <person name="Cameron C.T."/>
            <person name="Woodward J.E."/>
            <person name="May G.D."/>
            <person name="Brubaker C."/>
            <person name="Broadhvest J."/>
            <person name="Wilkins T.A."/>
        </authorList>
    </citation>
    <scope>NUCLEOTIDE SEQUENCE</scope>
    <source>
        <strain evidence="2">cv. AKA8401</strain>
    </source>
</reference>
<keyword evidence="2" id="KW-1185">Reference proteome</keyword>
<protein>
    <submittedName>
        <fullName evidence="1">Uncharacterized protein</fullName>
    </submittedName>
</protein>
<organism evidence="1 2">
    <name type="scientific">Gossypium arboreum</name>
    <name type="common">Tree cotton</name>
    <name type="synonym">Gossypium nanking</name>
    <dbReference type="NCBI Taxonomy" id="29729"/>
    <lineage>
        <taxon>Eukaryota</taxon>
        <taxon>Viridiplantae</taxon>
        <taxon>Streptophyta</taxon>
        <taxon>Embryophyta</taxon>
        <taxon>Tracheophyta</taxon>
        <taxon>Spermatophyta</taxon>
        <taxon>Magnoliopsida</taxon>
        <taxon>eudicotyledons</taxon>
        <taxon>Gunneridae</taxon>
        <taxon>Pentapetalae</taxon>
        <taxon>rosids</taxon>
        <taxon>malvids</taxon>
        <taxon>Malvales</taxon>
        <taxon>Malvaceae</taxon>
        <taxon>Malvoideae</taxon>
        <taxon>Gossypium</taxon>
    </lineage>
</organism>
<dbReference type="Proteomes" id="UP000032142">
    <property type="component" value="Unassembled WGS sequence"/>
</dbReference>
<name>A0A0B0MDM1_GOSAR</name>
<accession>A0A0B0MDM1</accession>
<proteinExistence type="predicted"/>